<gene>
    <name evidence="2" type="primary">fxsA</name>
    <name evidence="2" type="ORF">HXA33_03225</name>
</gene>
<evidence type="ECO:0000313" key="2">
    <source>
        <dbReference type="EMBL" id="MCR6095545.1"/>
    </source>
</evidence>
<evidence type="ECO:0000256" key="1">
    <source>
        <dbReference type="SAM" id="Phobius"/>
    </source>
</evidence>
<dbReference type="PANTHER" id="PTHR35335:SF1">
    <property type="entry name" value="UPF0716 PROTEIN FXSA"/>
    <property type="match status" value="1"/>
</dbReference>
<sequence length="136" mass="14576">MGKLFLLLLIIVPALEIWVLILSGNAFGVPVTILLIILTGVLGAALAKKEGLNAIRTAQMQASQGQMPSGVILDGICILVGGVVLLTPGFITDALGFFLLIPQTRAVFKGFLQRIFQKAAKSGSFIYVSHNRWGRK</sequence>
<organism evidence="2 3">
    <name type="scientific">Salipaludibacillus agaradhaerens</name>
    <name type="common">Bacillus agaradhaerens</name>
    <dbReference type="NCBI Taxonomy" id="76935"/>
    <lineage>
        <taxon>Bacteria</taxon>
        <taxon>Bacillati</taxon>
        <taxon>Bacillota</taxon>
        <taxon>Bacilli</taxon>
        <taxon>Bacillales</taxon>
        <taxon>Bacillaceae</taxon>
    </lineage>
</organism>
<dbReference type="AlphaFoldDB" id="A0A9Q4B028"/>
<dbReference type="NCBIfam" id="NF008528">
    <property type="entry name" value="PRK11463.1-2"/>
    <property type="match status" value="1"/>
</dbReference>
<proteinExistence type="predicted"/>
<protein>
    <submittedName>
        <fullName evidence="2">Membrane protein FxsA</fullName>
    </submittedName>
</protein>
<comment type="caution">
    <text evidence="2">The sequence shown here is derived from an EMBL/GenBank/DDBJ whole genome shotgun (WGS) entry which is preliminary data.</text>
</comment>
<dbReference type="GO" id="GO:0016020">
    <property type="term" value="C:membrane"/>
    <property type="evidence" value="ECO:0007669"/>
    <property type="project" value="InterPro"/>
</dbReference>
<dbReference type="EMBL" id="JABXYM010000001">
    <property type="protein sequence ID" value="MCR6095545.1"/>
    <property type="molecule type" value="Genomic_DNA"/>
</dbReference>
<dbReference type="PANTHER" id="PTHR35335">
    <property type="entry name" value="UPF0716 PROTEIN FXSA"/>
    <property type="match status" value="1"/>
</dbReference>
<evidence type="ECO:0000313" key="3">
    <source>
        <dbReference type="Proteomes" id="UP001057753"/>
    </source>
</evidence>
<dbReference type="InterPro" id="IPR007313">
    <property type="entry name" value="FxsA"/>
</dbReference>
<name>A0A9Q4B028_SALAG</name>
<reference evidence="2" key="1">
    <citation type="submission" date="2020-06" db="EMBL/GenBank/DDBJ databases">
        <title>Insight into the genomes of haloalkaliphilic bacilli from Kenyan soda lakes.</title>
        <authorList>
            <person name="Mwirichia R."/>
            <person name="Villamizar G.C."/>
            <person name="Poehlein A."/>
            <person name="Mugweru J."/>
            <person name="Kipnyargis A."/>
            <person name="Kiplimo D."/>
            <person name="Orwa P."/>
            <person name="Daniel R."/>
        </authorList>
    </citation>
    <scope>NUCLEOTIDE SEQUENCE</scope>
    <source>
        <strain evidence="2">B1096_S55</strain>
    </source>
</reference>
<accession>A0A9Q4B028</accession>
<keyword evidence="1" id="KW-1133">Transmembrane helix</keyword>
<dbReference type="Pfam" id="PF04186">
    <property type="entry name" value="FxsA"/>
    <property type="match status" value="1"/>
</dbReference>
<keyword evidence="1" id="KW-0812">Transmembrane</keyword>
<feature type="transmembrane region" description="Helical" evidence="1">
    <location>
        <begin position="26"/>
        <end position="47"/>
    </location>
</feature>
<dbReference type="Proteomes" id="UP001057753">
    <property type="component" value="Unassembled WGS sequence"/>
</dbReference>
<dbReference type="RefSeq" id="WP_257820310.1">
    <property type="nucleotide sequence ID" value="NZ_JABXYM010000001.1"/>
</dbReference>
<feature type="transmembrane region" description="Helical" evidence="1">
    <location>
        <begin position="68"/>
        <end position="88"/>
    </location>
</feature>
<keyword evidence="3" id="KW-1185">Reference proteome</keyword>
<keyword evidence="1" id="KW-0472">Membrane</keyword>